<reference evidence="4 5" key="1">
    <citation type="submission" date="2021-08" db="EMBL/GenBank/DDBJ databases">
        <title>Streptomyces sp. PTM05 isolated from lichen.</title>
        <authorList>
            <person name="Somphong A."/>
            <person name="Phongsopitanun W."/>
            <person name="Tanasupawat S."/>
        </authorList>
    </citation>
    <scope>NUCLEOTIDE SEQUENCE [LARGE SCALE GENOMIC DNA]</scope>
    <source>
        <strain evidence="4 5">Ptm05</strain>
    </source>
</reference>
<dbReference type="SMART" id="SM00642">
    <property type="entry name" value="Aamy"/>
    <property type="match status" value="1"/>
</dbReference>
<gene>
    <name evidence="4" type="ORF">K7472_10315</name>
</gene>
<evidence type="ECO:0000313" key="5">
    <source>
        <dbReference type="Proteomes" id="UP001198565"/>
    </source>
</evidence>
<comment type="caution">
    <text evidence="4">The sequence shown here is derived from an EMBL/GenBank/DDBJ whole genome shotgun (WGS) entry which is preliminary data.</text>
</comment>
<dbReference type="Proteomes" id="UP001198565">
    <property type="component" value="Unassembled WGS sequence"/>
</dbReference>
<evidence type="ECO:0000256" key="2">
    <source>
        <dbReference type="SAM" id="MobiDB-lite"/>
    </source>
</evidence>
<dbReference type="Gene3D" id="3.20.20.80">
    <property type="entry name" value="Glycosidases"/>
    <property type="match status" value="1"/>
</dbReference>
<protein>
    <submittedName>
        <fullName evidence="4">Alpha-glucosidase</fullName>
    </submittedName>
</protein>
<evidence type="ECO:0000259" key="3">
    <source>
        <dbReference type="SMART" id="SM00642"/>
    </source>
</evidence>
<accession>A0ABS7QPX1</accession>
<dbReference type="InterPro" id="IPR006047">
    <property type="entry name" value="GH13_cat_dom"/>
</dbReference>
<dbReference type="RefSeq" id="WP_222976425.1">
    <property type="nucleotide sequence ID" value="NZ_JAINVZ010000005.1"/>
</dbReference>
<dbReference type="PANTHER" id="PTHR10357">
    <property type="entry name" value="ALPHA-AMYLASE FAMILY MEMBER"/>
    <property type="match status" value="1"/>
</dbReference>
<name>A0ABS7QPX1_9ACTN</name>
<dbReference type="InterPro" id="IPR045857">
    <property type="entry name" value="O16G_dom_2"/>
</dbReference>
<dbReference type="EMBL" id="JAINVZ010000005">
    <property type="protein sequence ID" value="MBY8885238.1"/>
    <property type="molecule type" value="Genomic_DNA"/>
</dbReference>
<dbReference type="Pfam" id="PF00128">
    <property type="entry name" value="Alpha-amylase"/>
    <property type="match status" value="1"/>
</dbReference>
<keyword evidence="5" id="KW-1185">Reference proteome</keyword>
<feature type="domain" description="Glycosyl hydrolase family 13 catalytic" evidence="3">
    <location>
        <begin position="49"/>
        <end position="446"/>
    </location>
</feature>
<dbReference type="Gene3D" id="3.90.400.10">
    <property type="entry name" value="Oligo-1,6-glucosidase, Domain 2"/>
    <property type="match status" value="1"/>
</dbReference>
<organism evidence="4 5">
    <name type="scientific">Streptantibioticus parmotrematis</name>
    <dbReference type="NCBI Taxonomy" id="2873249"/>
    <lineage>
        <taxon>Bacteria</taxon>
        <taxon>Bacillati</taxon>
        <taxon>Actinomycetota</taxon>
        <taxon>Actinomycetes</taxon>
        <taxon>Kitasatosporales</taxon>
        <taxon>Streptomycetaceae</taxon>
        <taxon>Streptantibioticus</taxon>
    </lineage>
</organism>
<dbReference type="PANTHER" id="PTHR10357:SF179">
    <property type="entry name" value="NEUTRAL AND BASIC AMINO ACID TRANSPORT PROTEIN RBAT"/>
    <property type="match status" value="1"/>
</dbReference>
<comment type="similarity">
    <text evidence="1">Belongs to the glycosyl hydrolase 13 family.</text>
</comment>
<sequence length="576" mass="63408">MTTARRPAVGPDSTPTVRADPPAGTHTGGGRTGAPRQAEPWWRDAVCYELYPRAFADGDGDGTGDLPGATGRLGHVARLGADAVWITPFHPSPLADAGYDIADHTAVADAMGTLDDWHAFVDRAHDLGLRVLVDLVPNHTSSAHPWFRAALAADEEGPERERYVFRTGRGPGGLLPPNDWRSAFGGPAWTRVPRRDGRDAGPARWYLHLHTPDQPDLDWNRPEVVAEYERIIRFWLDHGADGFRIDVAHTLFKEPGLPDAGPRQHEDPHRWHLLPYYDREPLHPLYRRWRALVEEHPGPRGLATAAERLLVGEVILTDQRRLARYARPGELHHVFNSPYAECPWEGRALRRVIGEALAATAAVGAPVAWVLGSHDAVRAVTRFGGGEMGVRRARAAALLTLALPGAVYLYQGEELGLPQADVPEERRRDPLWRMSGHTDPGRDGCRVPLPWSGTEPPYGFGDCAPHRCWLPQPDDWAALTVRAQEEDPGSTLELYRAATRVRRAHPTGPAARLRMAGPASGEWLTFRRGAGLRCLVNFGPGDLRIAPAHEVLLASAPVADGVVPADTTVWLRVRER</sequence>
<proteinExistence type="inferred from homology"/>
<dbReference type="InterPro" id="IPR017853">
    <property type="entry name" value="GH"/>
</dbReference>
<feature type="region of interest" description="Disordered" evidence="2">
    <location>
        <begin position="1"/>
        <end position="38"/>
    </location>
</feature>
<evidence type="ECO:0000256" key="1">
    <source>
        <dbReference type="ARBA" id="ARBA00008061"/>
    </source>
</evidence>
<dbReference type="SUPFAM" id="SSF51445">
    <property type="entry name" value="(Trans)glycosidases"/>
    <property type="match status" value="1"/>
</dbReference>
<evidence type="ECO:0000313" key="4">
    <source>
        <dbReference type="EMBL" id="MBY8885238.1"/>
    </source>
</evidence>